<reference evidence="1 2" key="1">
    <citation type="submission" date="2016-07" db="EMBL/GenBank/DDBJ databases">
        <title>Complete genome sequence of Bradyrhizobium icense LMTR 13T, a potential inoculant strain isolated from lima bean (Phaseolus lunatus) in Peru.</title>
        <authorList>
            <person name="Ormeno-Orrillo E."/>
            <person name="Duran D."/>
            <person name="Rogel M.A."/>
            <person name="Rey L."/>
            <person name="Imperial J."/>
            <person name="Ruiz-Argueso T."/>
            <person name="Martinez-Romero E."/>
        </authorList>
    </citation>
    <scope>NUCLEOTIDE SEQUENCE [LARGE SCALE GENOMIC DNA]</scope>
    <source>
        <strain evidence="1 2">LMTR 13</strain>
    </source>
</reference>
<dbReference type="Proteomes" id="UP000092839">
    <property type="component" value="Chromosome"/>
</dbReference>
<dbReference type="EMBL" id="CP016428">
    <property type="protein sequence ID" value="ANW00082.1"/>
    <property type="molecule type" value="Genomic_DNA"/>
</dbReference>
<evidence type="ECO:0000313" key="1">
    <source>
        <dbReference type="EMBL" id="ANW00082.1"/>
    </source>
</evidence>
<sequence length="84" mass="9809">MIFMKAQRSTANRNFAKIRKAIRRAEKAAKRSAKSDRRFALYRYLKAVYRGYCELEDQKLLRTLMRIPMISPGCTDLISPGIPR</sequence>
<organism evidence="1 2">
    <name type="scientific">Bradyrhizobium icense</name>
    <dbReference type="NCBI Taxonomy" id="1274631"/>
    <lineage>
        <taxon>Bacteria</taxon>
        <taxon>Pseudomonadati</taxon>
        <taxon>Pseudomonadota</taxon>
        <taxon>Alphaproteobacteria</taxon>
        <taxon>Hyphomicrobiales</taxon>
        <taxon>Nitrobacteraceae</taxon>
        <taxon>Bradyrhizobium</taxon>
    </lineage>
</organism>
<dbReference type="AlphaFoldDB" id="A0A1B1UBE3"/>
<keyword evidence="2" id="KW-1185">Reference proteome</keyword>
<evidence type="ECO:0000313" key="2">
    <source>
        <dbReference type="Proteomes" id="UP000092839"/>
    </source>
</evidence>
<gene>
    <name evidence="1" type="ORF">LMTR13_07685</name>
</gene>
<accession>A0A1B1UBE3</accession>
<name>A0A1B1UBE3_9BRAD</name>
<dbReference type="KEGG" id="bic:LMTR13_07685"/>
<evidence type="ECO:0008006" key="3">
    <source>
        <dbReference type="Google" id="ProtNLM"/>
    </source>
</evidence>
<proteinExistence type="predicted"/>
<protein>
    <recommendedName>
        <fullName evidence="3">Transposase</fullName>
    </recommendedName>
</protein>